<accession>A0ABN1FC77</accession>
<evidence type="ECO:0000313" key="2">
    <source>
        <dbReference type="EMBL" id="GAA0587469.1"/>
    </source>
</evidence>
<dbReference type="Gene3D" id="2.120.10.30">
    <property type="entry name" value="TolB, C-terminal domain"/>
    <property type="match status" value="1"/>
</dbReference>
<dbReference type="InterPro" id="IPR011042">
    <property type="entry name" value="6-blade_b-propeller_TolB-like"/>
</dbReference>
<sequence length="324" mass="34086">MAHPSRPARRTLRTAYAVLAAGLALALPAATPAVAVSPPLSHPRVLRHLDLAQKQQPENIALEPDGSADVTLSFARRIARIDRKGRLTTLATLPAPAHAETPLIGAALVTGIARAHDGTLYFGYATGTERLHGIWRLRPGGRPERIAALPVTGFPNGLDLDEGAHCLYVADSALGVVHVVPTKGGPATTWSDDDLLKPTTAFGANGLKVHRHAVWVSNTDTGRLLRIPIRRGGEAGAAEVRAGDLPGIDDFAFTGHDDHAIATLNLANEAAYISGDGTHHTVLTRGDGLSNPTSVAVRGKTVYVTSAAYFTAADPNLLLAELHH</sequence>
<dbReference type="InterPro" id="IPR006311">
    <property type="entry name" value="TAT_signal"/>
</dbReference>
<organism evidence="2 3">
    <name type="scientific">Streptomyces crystallinus</name>
    <dbReference type="NCBI Taxonomy" id="68191"/>
    <lineage>
        <taxon>Bacteria</taxon>
        <taxon>Bacillati</taxon>
        <taxon>Actinomycetota</taxon>
        <taxon>Actinomycetes</taxon>
        <taxon>Kitasatosporales</taxon>
        <taxon>Streptomycetaceae</taxon>
        <taxon>Streptomyces</taxon>
    </lineage>
</organism>
<feature type="signal peptide" evidence="1">
    <location>
        <begin position="1"/>
        <end position="35"/>
    </location>
</feature>
<gene>
    <name evidence="2" type="ORF">GCM10010394_15700</name>
</gene>
<reference evidence="2 3" key="1">
    <citation type="journal article" date="2019" name="Int. J. Syst. Evol. Microbiol.">
        <title>The Global Catalogue of Microorganisms (GCM) 10K type strain sequencing project: providing services to taxonomists for standard genome sequencing and annotation.</title>
        <authorList>
            <consortium name="The Broad Institute Genomics Platform"/>
            <consortium name="The Broad Institute Genome Sequencing Center for Infectious Disease"/>
            <person name="Wu L."/>
            <person name="Ma J."/>
        </authorList>
    </citation>
    <scope>NUCLEOTIDE SEQUENCE [LARGE SCALE GENOMIC DNA]</scope>
    <source>
        <strain evidence="2 3">JCM 5067</strain>
    </source>
</reference>
<keyword evidence="3" id="KW-1185">Reference proteome</keyword>
<evidence type="ECO:0000313" key="3">
    <source>
        <dbReference type="Proteomes" id="UP001500668"/>
    </source>
</evidence>
<evidence type="ECO:0008006" key="4">
    <source>
        <dbReference type="Google" id="ProtNLM"/>
    </source>
</evidence>
<name>A0ABN1FC77_9ACTN</name>
<dbReference type="Proteomes" id="UP001500668">
    <property type="component" value="Unassembled WGS sequence"/>
</dbReference>
<dbReference type="EMBL" id="BAAACA010000009">
    <property type="protein sequence ID" value="GAA0587469.1"/>
    <property type="molecule type" value="Genomic_DNA"/>
</dbReference>
<dbReference type="SUPFAM" id="SSF63829">
    <property type="entry name" value="Calcium-dependent phosphotriesterase"/>
    <property type="match status" value="1"/>
</dbReference>
<feature type="chain" id="PRO_5045825047" description="SMP-30/Gluconolactonase/LRE-like region domain-containing protein" evidence="1">
    <location>
        <begin position="36"/>
        <end position="324"/>
    </location>
</feature>
<protein>
    <recommendedName>
        <fullName evidence="4">SMP-30/Gluconolactonase/LRE-like region domain-containing protein</fullName>
    </recommendedName>
</protein>
<dbReference type="PROSITE" id="PS51318">
    <property type="entry name" value="TAT"/>
    <property type="match status" value="1"/>
</dbReference>
<keyword evidence="1" id="KW-0732">Signal</keyword>
<dbReference type="RefSeq" id="WP_344071587.1">
    <property type="nucleotide sequence ID" value="NZ_BAAACA010000009.1"/>
</dbReference>
<evidence type="ECO:0000256" key="1">
    <source>
        <dbReference type="SAM" id="SignalP"/>
    </source>
</evidence>
<comment type="caution">
    <text evidence="2">The sequence shown here is derived from an EMBL/GenBank/DDBJ whole genome shotgun (WGS) entry which is preliminary data.</text>
</comment>
<proteinExistence type="predicted"/>